<proteinExistence type="predicted"/>
<dbReference type="AlphaFoldDB" id="A0A6J6CPZ3"/>
<name>A0A6J6CPZ3_9ZZZZ</name>
<sequence length="380" mass="41169">MRPISVAAPVTIIEEEELRWVADFLSELRNSDSGAFPGVQLSLFGGKREWTIATNTTTVTLHGGEGAEGLSEAVWIPSNCISYGAEAARATGVCALGIRDERSTGGVVTLELSSPSIDAMFELRAAPPVRTARWYSSAAAVGECDLQLDDLRAILRNCSRWDRWSARFQPILGQIGLNEVGIQIDLLPTEHQSLVASFRIPAATVGELSGNHTATLDLEHLRRALRHISGERVLLATTPAGRLLVIDDKHTVVAHGNAAFDAPENLADVLSPLAPKVKGSEWHMKISGATVILRQTPDVDYLMYNVTSELAQDVTLTRAVMKELNALNADLSVGRVWVDRKQRLLLGTQVRVSDLEDLPRIVVQIGKETEGLGTFIGGLS</sequence>
<evidence type="ECO:0000313" key="1">
    <source>
        <dbReference type="EMBL" id="CAB4553255.1"/>
    </source>
</evidence>
<gene>
    <name evidence="1" type="ORF">UFOPK1358_01758</name>
</gene>
<dbReference type="EMBL" id="CAEZSF010000226">
    <property type="protein sequence ID" value="CAB4553255.1"/>
    <property type="molecule type" value="Genomic_DNA"/>
</dbReference>
<reference evidence="1" key="1">
    <citation type="submission" date="2020-05" db="EMBL/GenBank/DDBJ databases">
        <authorList>
            <person name="Chiriac C."/>
            <person name="Salcher M."/>
            <person name="Ghai R."/>
            <person name="Kavagutti S V."/>
        </authorList>
    </citation>
    <scope>NUCLEOTIDE SEQUENCE</scope>
</reference>
<organism evidence="1">
    <name type="scientific">freshwater metagenome</name>
    <dbReference type="NCBI Taxonomy" id="449393"/>
    <lineage>
        <taxon>unclassified sequences</taxon>
        <taxon>metagenomes</taxon>
        <taxon>ecological metagenomes</taxon>
    </lineage>
</organism>
<accession>A0A6J6CPZ3</accession>
<protein>
    <submittedName>
        <fullName evidence="1">Unannotated protein</fullName>
    </submittedName>
</protein>